<dbReference type="PANTHER" id="PTHR37478">
    <property type="match status" value="1"/>
</dbReference>
<dbReference type="RefSeq" id="WP_025888568.1">
    <property type="nucleotide sequence ID" value="NZ_AP024610.1"/>
</dbReference>
<comment type="similarity">
    <text evidence="1 2">Belongs to the UPF0251 family.</text>
</comment>
<dbReference type="InterPro" id="IPR013324">
    <property type="entry name" value="RNA_pol_sigma_r3/r4-like"/>
</dbReference>
<dbReference type="GeneID" id="88623935"/>
<evidence type="ECO:0000256" key="2">
    <source>
        <dbReference type="HAMAP-Rule" id="MF_00674"/>
    </source>
</evidence>
<proteinExistence type="inferred from homology"/>
<dbReference type="EMBL" id="UGYO01000001">
    <property type="protein sequence ID" value="SUI53808.1"/>
    <property type="molecule type" value="Genomic_DNA"/>
</dbReference>
<evidence type="ECO:0000313" key="5">
    <source>
        <dbReference type="Proteomes" id="UP000254069"/>
    </source>
</evidence>
<dbReference type="Pfam" id="PF02001">
    <property type="entry name" value="DUF134"/>
    <property type="match status" value="1"/>
</dbReference>
<sequence>MPRPRKCRRLQHGTPCRFYKPNGIPASALEAVALAADEFEALALADFRGLAQQEAAEQMGISRQTFGNLIKQARHKLAKALIEGQMLELPHTEEQR</sequence>
<keyword evidence="5" id="KW-1185">Reference proteome</keyword>
<accession>A0A3G4UJJ7</accession>
<dbReference type="InterPro" id="IPR036388">
    <property type="entry name" value="WH-like_DNA-bd_sf"/>
</dbReference>
<dbReference type="EMBL" id="AP024613">
    <property type="protein sequence ID" value="BCV43759.1"/>
    <property type="molecule type" value="Genomic_DNA"/>
</dbReference>
<dbReference type="Gene3D" id="1.10.10.10">
    <property type="entry name" value="Winged helix-like DNA-binding domain superfamily/Winged helix DNA-binding domain"/>
    <property type="match status" value="1"/>
</dbReference>
<gene>
    <name evidence="4" type="ORF">NCTC10738_00809</name>
    <name evidence="3" type="ORF">TUM17379_07770</name>
</gene>
<dbReference type="PANTHER" id="PTHR37478:SF2">
    <property type="entry name" value="UPF0251 PROTEIN TK0562"/>
    <property type="match status" value="1"/>
</dbReference>
<dbReference type="InterPro" id="IPR002852">
    <property type="entry name" value="UPF0251"/>
</dbReference>
<dbReference type="Proteomes" id="UP000825078">
    <property type="component" value="Chromosome"/>
</dbReference>
<evidence type="ECO:0000313" key="3">
    <source>
        <dbReference type="EMBL" id="BCV43759.1"/>
    </source>
</evidence>
<reference evidence="4 5" key="1">
    <citation type="submission" date="2018-06" db="EMBL/GenBank/DDBJ databases">
        <authorList>
            <consortium name="Pathogen Informatics"/>
            <person name="Doyle S."/>
        </authorList>
    </citation>
    <scope>NUCLEOTIDE SEQUENCE [LARGE SCALE GENOMIC DNA]</scope>
    <source>
        <strain evidence="4 5">NCTC10738</strain>
    </source>
</reference>
<evidence type="ECO:0000313" key="4">
    <source>
        <dbReference type="EMBL" id="SUI53808.1"/>
    </source>
</evidence>
<dbReference type="HAMAP" id="MF_00674">
    <property type="entry name" value="UPF0251"/>
    <property type="match status" value="1"/>
</dbReference>
<protein>
    <recommendedName>
        <fullName evidence="2">UPF0251 protein NCTC10738_00809</fullName>
    </recommendedName>
</protein>
<name>A0A379Z1D9_9GAMM</name>
<dbReference type="AlphaFoldDB" id="A0A379Z1D9"/>
<reference evidence="3" key="2">
    <citation type="submission" date="2021-05" db="EMBL/GenBank/DDBJ databases">
        <title>Molecular characterization for Shewanella algae harboring chromosomal blaOXA-55-like strains isolated from clinical and environment sample.</title>
        <authorList>
            <person name="Ohama Y."/>
            <person name="Aoki K."/>
            <person name="Harada S."/>
            <person name="Moriya K."/>
            <person name="Ishii Y."/>
            <person name="Tateda K."/>
        </authorList>
    </citation>
    <scope>NUCLEOTIDE SEQUENCE</scope>
    <source>
        <strain evidence="3">TUM17379</strain>
    </source>
</reference>
<dbReference type="Proteomes" id="UP000254069">
    <property type="component" value="Unassembled WGS sequence"/>
</dbReference>
<accession>A0A379Z1D9</accession>
<dbReference type="KEGG" id="salg:BS332_11280"/>
<dbReference type="SUPFAM" id="SSF88659">
    <property type="entry name" value="Sigma3 and sigma4 domains of RNA polymerase sigma factors"/>
    <property type="match status" value="1"/>
</dbReference>
<organism evidence="4 5">
    <name type="scientific">Shewanella algae</name>
    <dbReference type="NCBI Taxonomy" id="38313"/>
    <lineage>
        <taxon>Bacteria</taxon>
        <taxon>Pseudomonadati</taxon>
        <taxon>Pseudomonadota</taxon>
        <taxon>Gammaproteobacteria</taxon>
        <taxon>Alteromonadales</taxon>
        <taxon>Shewanellaceae</taxon>
        <taxon>Shewanella</taxon>
    </lineage>
</organism>
<evidence type="ECO:0000256" key="1">
    <source>
        <dbReference type="ARBA" id="ARBA00009350"/>
    </source>
</evidence>